<gene>
    <name evidence="1" type="ORF">NDR86_22430</name>
</gene>
<evidence type="ECO:0000313" key="1">
    <source>
        <dbReference type="EMBL" id="MCM6776246.1"/>
    </source>
</evidence>
<name>A0A9X2J0S5_9NOCA</name>
<comment type="caution">
    <text evidence="1">The sequence shown here is derived from an EMBL/GenBank/DDBJ whole genome shotgun (WGS) entry which is preliminary data.</text>
</comment>
<evidence type="ECO:0008006" key="3">
    <source>
        <dbReference type="Google" id="ProtNLM"/>
    </source>
</evidence>
<sequence length="258" mass="28514">MSAVAKSLDSKEGLVDWAAAQAAVGVMLDPAARSEIVTLINEFDGDPWNAEEGGFANSGKDRLKAAVEQARATAGQHVAAAAGTEFHKLGELVNRGQEPRLVQDHLKPLLDEYKSAMAPIRFLRQELFVVNDELQRAGSLDYLLRLPDGRVLVSDLKTGKWDVRYPMSVTTQVAALAHSVVYDQETGERRPIHPDLDTATGLLVHFPIMQSQPRVRFYELDLGLGMRAARVARDIDELRNAFKRRGAEPRPLQVGVPW</sequence>
<organism evidence="1 2">
    <name type="scientific">Nocardia pulmonis</name>
    <dbReference type="NCBI Taxonomy" id="2951408"/>
    <lineage>
        <taxon>Bacteria</taxon>
        <taxon>Bacillati</taxon>
        <taxon>Actinomycetota</taxon>
        <taxon>Actinomycetes</taxon>
        <taxon>Mycobacteriales</taxon>
        <taxon>Nocardiaceae</taxon>
        <taxon>Nocardia</taxon>
    </lineage>
</organism>
<dbReference type="AlphaFoldDB" id="A0A9X2J0S5"/>
<protein>
    <recommendedName>
        <fullName evidence="3">PD-(D/E)XK nuclease superfamily protein</fullName>
    </recommendedName>
</protein>
<reference evidence="1" key="1">
    <citation type="submission" date="2022-06" db="EMBL/GenBank/DDBJ databases">
        <title>Novel species in genus nocardia.</title>
        <authorList>
            <person name="Li F."/>
        </authorList>
    </citation>
    <scope>NUCLEOTIDE SEQUENCE</scope>
    <source>
        <strain evidence="1">CDC141</strain>
    </source>
</reference>
<evidence type="ECO:0000313" key="2">
    <source>
        <dbReference type="Proteomes" id="UP001139157"/>
    </source>
</evidence>
<proteinExistence type="predicted"/>
<keyword evidence="2" id="KW-1185">Reference proteome</keyword>
<dbReference type="EMBL" id="JAMRXG010000009">
    <property type="protein sequence ID" value="MCM6776246.1"/>
    <property type="molecule type" value="Genomic_DNA"/>
</dbReference>
<accession>A0A9X2J0S5</accession>
<dbReference type="RefSeq" id="WP_251914545.1">
    <property type="nucleotide sequence ID" value="NZ_JAMRXG010000009.1"/>
</dbReference>
<dbReference type="Proteomes" id="UP001139157">
    <property type="component" value="Unassembled WGS sequence"/>
</dbReference>